<accession>A0AAN8EI70</accession>
<organism evidence="1 2">
    <name type="scientific">Knufia fluminis</name>
    <dbReference type="NCBI Taxonomy" id="191047"/>
    <lineage>
        <taxon>Eukaryota</taxon>
        <taxon>Fungi</taxon>
        <taxon>Dikarya</taxon>
        <taxon>Ascomycota</taxon>
        <taxon>Pezizomycotina</taxon>
        <taxon>Eurotiomycetes</taxon>
        <taxon>Chaetothyriomycetidae</taxon>
        <taxon>Chaetothyriales</taxon>
        <taxon>Trichomeriaceae</taxon>
        <taxon>Knufia</taxon>
    </lineage>
</organism>
<gene>
    <name evidence="1" type="ORF">OHC33_002706</name>
</gene>
<proteinExistence type="predicted"/>
<comment type="caution">
    <text evidence="1">The sequence shown here is derived from an EMBL/GenBank/DDBJ whole genome shotgun (WGS) entry which is preliminary data.</text>
</comment>
<protein>
    <submittedName>
        <fullName evidence="1">Uncharacterized protein</fullName>
    </submittedName>
</protein>
<dbReference type="EMBL" id="JAKLMC020000005">
    <property type="protein sequence ID" value="KAK5956133.1"/>
    <property type="molecule type" value="Genomic_DNA"/>
</dbReference>
<name>A0AAN8EI70_9EURO</name>
<dbReference type="Proteomes" id="UP001316803">
    <property type="component" value="Unassembled WGS sequence"/>
</dbReference>
<sequence length="174" mass="19726">MAAVLLFVTADVPIDRKQMINEVLRLGCIEYSNSCFNLISSPEQELRERRTNPPVEDFKTGFSSRSVKDLGEYMQARHAERKDREGSLYDLTTIAVLDARSKQDRTLNLGKFTSERREVPEDPDYGSPPAWLSVRLKFESIPVMVRSATFKDFVLFGEDSIGLVNEVDVYVGPS</sequence>
<evidence type="ECO:0000313" key="1">
    <source>
        <dbReference type="EMBL" id="KAK5956133.1"/>
    </source>
</evidence>
<dbReference type="AlphaFoldDB" id="A0AAN8EI70"/>
<keyword evidence="2" id="KW-1185">Reference proteome</keyword>
<reference evidence="1 2" key="1">
    <citation type="submission" date="2022-12" db="EMBL/GenBank/DDBJ databases">
        <title>Genomic features and morphological characterization of a novel Knufia sp. strain isolated from spacecraft assembly facility.</title>
        <authorList>
            <person name="Teixeira M."/>
            <person name="Chander A.M."/>
            <person name="Stajich J.E."/>
            <person name="Venkateswaran K."/>
        </authorList>
    </citation>
    <scope>NUCLEOTIDE SEQUENCE [LARGE SCALE GENOMIC DNA]</scope>
    <source>
        <strain evidence="1 2">FJI-L2-BK-P2</strain>
    </source>
</reference>
<evidence type="ECO:0000313" key="2">
    <source>
        <dbReference type="Proteomes" id="UP001316803"/>
    </source>
</evidence>